<proteinExistence type="predicted"/>
<dbReference type="Proteomes" id="UP001385951">
    <property type="component" value="Unassembled WGS sequence"/>
</dbReference>
<feature type="compositionally biased region" description="Basic residues" evidence="1">
    <location>
        <begin position="115"/>
        <end position="127"/>
    </location>
</feature>
<keyword evidence="3" id="KW-1185">Reference proteome</keyword>
<name>A0AAW0GTF1_9APHY</name>
<sequence length="288" mass="32935">MRAQLLRSMGLKSDKNLPDSHVEGQQLPDDRPVRFVWDKTPRGSSHNAAMKIRVIKELKENRVQQYRYVPESEFKDATVEGCFDQVFSTFRAKFKTQRDEAVAANRKQREETKAQKSRRVKRKKTKQASRTEMRRGLPIFSHSTFDPALQLECMSSEESCPEHEQSGTSNSRTKVQILKIRGLPWRIDKAETTTPTKERSPGLPKEGFQVPPKAIAGWMLSRRWLKEMREEQPDWAESLRQSAADSGDFDWDKFDTLGVETEEESDVEPYIPRSGASSLAHALAPAVG</sequence>
<feature type="region of interest" description="Disordered" evidence="1">
    <location>
        <begin position="260"/>
        <end position="288"/>
    </location>
</feature>
<evidence type="ECO:0000256" key="1">
    <source>
        <dbReference type="SAM" id="MobiDB-lite"/>
    </source>
</evidence>
<organism evidence="2 3">
    <name type="scientific">Cerrena zonata</name>
    <dbReference type="NCBI Taxonomy" id="2478898"/>
    <lineage>
        <taxon>Eukaryota</taxon>
        <taxon>Fungi</taxon>
        <taxon>Dikarya</taxon>
        <taxon>Basidiomycota</taxon>
        <taxon>Agaricomycotina</taxon>
        <taxon>Agaricomycetes</taxon>
        <taxon>Polyporales</taxon>
        <taxon>Cerrenaceae</taxon>
        <taxon>Cerrena</taxon>
    </lineage>
</organism>
<feature type="region of interest" description="Disordered" evidence="1">
    <location>
        <begin position="1"/>
        <end position="29"/>
    </location>
</feature>
<feature type="region of interest" description="Disordered" evidence="1">
    <location>
        <begin position="98"/>
        <end position="136"/>
    </location>
</feature>
<protein>
    <submittedName>
        <fullName evidence="2">Uncharacterized protein</fullName>
    </submittedName>
</protein>
<reference evidence="2 3" key="1">
    <citation type="submission" date="2022-09" db="EMBL/GenBank/DDBJ databases">
        <authorList>
            <person name="Palmer J.M."/>
        </authorList>
    </citation>
    <scope>NUCLEOTIDE SEQUENCE [LARGE SCALE GENOMIC DNA]</scope>
    <source>
        <strain evidence="2 3">DSM 7382</strain>
    </source>
</reference>
<accession>A0AAW0GTF1</accession>
<gene>
    <name evidence="2" type="ORF">QCA50_000601</name>
</gene>
<dbReference type="EMBL" id="JASBNA010000001">
    <property type="protein sequence ID" value="KAK7695962.1"/>
    <property type="molecule type" value="Genomic_DNA"/>
</dbReference>
<comment type="caution">
    <text evidence="2">The sequence shown here is derived from an EMBL/GenBank/DDBJ whole genome shotgun (WGS) entry which is preliminary data.</text>
</comment>
<feature type="compositionally biased region" description="Basic and acidic residues" evidence="1">
    <location>
        <begin position="12"/>
        <end position="29"/>
    </location>
</feature>
<evidence type="ECO:0000313" key="3">
    <source>
        <dbReference type="Proteomes" id="UP001385951"/>
    </source>
</evidence>
<dbReference type="AlphaFoldDB" id="A0AAW0GTF1"/>
<evidence type="ECO:0000313" key="2">
    <source>
        <dbReference type="EMBL" id="KAK7695962.1"/>
    </source>
</evidence>
<feature type="compositionally biased region" description="Basic and acidic residues" evidence="1">
    <location>
        <begin position="98"/>
        <end position="114"/>
    </location>
</feature>